<proteinExistence type="inferred from homology"/>
<dbReference type="Proteomes" id="UP000064137">
    <property type="component" value="Chromosome"/>
</dbReference>
<dbReference type="PRINTS" id="PR00106">
    <property type="entry name" value="DNAPOLB"/>
</dbReference>
<dbReference type="CDD" id="cd05784">
    <property type="entry name" value="DNA_polB_II_exo"/>
    <property type="match status" value="1"/>
</dbReference>
<dbReference type="GO" id="GO:0045004">
    <property type="term" value="P:DNA replication proofreading"/>
    <property type="evidence" value="ECO:0007669"/>
    <property type="project" value="TreeGrafter"/>
</dbReference>
<dbReference type="GO" id="GO:0003887">
    <property type="term" value="F:DNA-directed DNA polymerase activity"/>
    <property type="evidence" value="ECO:0007669"/>
    <property type="project" value="UniProtKB-KW"/>
</dbReference>
<sequence length="777" mass="87787">MVAAQGFLLTRLWRETSTGMELVFWFATDSGPRQLRVPAQQAVAFAPAARRADIERLLPAGVEIRELALQDFQRRPVLGLYAPRYRTLRELEQRLPAAGIDLYEADITPADRFLMERFITAPVTLPTADGGPLRPDPDYRPTLRTLSLDIETSERGELYSIGLHGCGQRQVYMLGPPTGEDAAVDFDLEYVDDRATLLQRLNAWMARHDPDVIIGWSVLQFDIRVLHEHARKLGVPLHLGRGALEDDRYEPGGQGRQFQALLAGRPIIDGVEALKSATWVFPSYSLENVSRSLLGEGKAIDNPHDRMASINRMFAGEKSALARYNLVDCELVTRIFAKTELLRFLLERASVTGLPLERHGASIAAFYHLYLPLMHRQGFVAPSLGAQPPEASPGGFVMDSRPGLYDSVLVLDYKSLYPSLIRTFLIDPVGLVEGLALSEDETVPGFRGARFHRTRHCLPEMVARVWEGRDAAKRAGNAPLAQALKIIMNSFYGVLGTPHCRFFDHRLASSITLRGHAVMHQTRELIEARGHRVIYGDTDSTFVWLGAAHEEAEAERIGRELVAAVNAHWRERLQAELGLESHLELQYETHFSRFLMPTIRGAEEGSKKRYAGLRPGADGQPELVFKGLETVRSDWSPLAQRFQRELYLRIFTGEPHEDYVRDFVARTRAGDFDDLLVYRKRLRRPLEEYQSNLSPQVRAARLLEAENARLGRRRRFRRGGWISYLITTAGAEPVELPHAPPDYDHYVQRQLAPVADAILPFVGDRFDRLLDRQMGLF</sequence>
<dbReference type="Gene3D" id="2.40.50.590">
    <property type="match status" value="2"/>
</dbReference>
<protein>
    <recommendedName>
        <fullName evidence="7">DNA polymerase</fullName>
        <ecNumber evidence="7">2.7.7.7</ecNumber>
    </recommendedName>
</protein>
<dbReference type="PANTHER" id="PTHR10322:SF23">
    <property type="entry name" value="DNA POLYMERASE DELTA CATALYTIC SUBUNIT"/>
    <property type="match status" value="1"/>
</dbReference>
<dbReference type="InterPro" id="IPR006133">
    <property type="entry name" value="DNA-dir_DNA_pol_B_exonuc"/>
</dbReference>
<name>A0A0U4X3V6_9PSED</name>
<comment type="catalytic activity">
    <reaction evidence="6 7">
        <text>DNA(n) + a 2'-deoxyribonucleoside 5'-triphosphate = DNA(n+1) + diphosphate</text>
        <dbReference type="Rhea" id="RHEA:22508"/>
        <dbReference type="Rhea" id="RHEA-COMP:17339"/>
        <dbReference type="Rhea" id="RHEA-COMP:17340"/>
        <dbReference type="ChEBI" id="CHEBI:33019"/>
        <dbReference type="ChEBI" id="CHEBI:61560"/>
        <dbReference type="ChEBI" id="CHEBI:173112"/>
        <dbReference type="EC" id="2.7.7.7"/>
    </reaction>
</comment>
<dbReference type="FunFam" id="3.30.420.10:FF:000052">
    <property type="entry name" value="DNA polymerase"/>
    <property type="match status" value="1"/>
</dbReference>
<evidence type="ECO:0000313" key="11">
    <source>
        <dbReference type="EMBL" id="ALZ86100.1"/>
    </source>
</evidence>
<dbReference type="OrthoDB" id="5807460at2"/>
<evidence type="ECO:0000259" key="10">
    <source>
        <dbReference type="Pfam" id="PF22587"/>
    </source>
</evidence>
<dbReference type="GO" id="GO:0009432">
    <property type="term" value="P:SOS response"/>
    <property type="evidence" value="ECO:0007669"/>
    <property type="project" value="TreeGrafter"/>
</dbReference>
<evidence type="ECO:0000256" key="3">
    <source>
        <dbReference type="ARBA" id="ARBA00022695"/>
    </source>
</evidence>
<accession>A0A0U4X3V6</accession>
<evidence type="ECO:0000256" key="2">
    <source>
        <dbReference type="ARBA" id="ARBA00022679"/>
    </source>
</evidence>
<keyword evidence="4 7" id="KW-0239">DNA-directed DNA polymerase</keyword>
<dbReference type="InterPro" id="IPR055208">
    <property type="entry name" value="PolB_insertion"/>
</dbReference>
<dbReference type="EMBL" id="CP013987">
    <property type="protein sequence ID" value="ALZ86100.1"/>
    <property type="molecule type" value="Genomic_DNA"/>
</dbReference>
<evidence type="ECO:0000256" key="1">
    <source>
        <dbReference type="ARBA" id="ARBA00005755"/>
    </source>
</evidence>
<evidence type="ECO:0000256" key="7">
    <source>
        <dbReference type="RuleBase" id="RU000442"/>
    </source>
</evidence>
<dbReference type="PANTHER" id="PTHR10322">
    <property type="entry name" value="DNA POLYMERASE CATALYTIC SUBUNIT"/>
    <property type="match status" value="1"/>
</dbReference>
<dbReference type="SUPFAM" id="SSF53098">
    <property type="entry name" value="Ribonuclease H-like"/>
    <property type="match status" value="1"/>
</dbReference>
<evidence type="ECO:0000256" key="4">
    <source>
        <dbReference type="ARBA" id="ARBA00022932"/>
    </source>
</evidence>
<dbReference type="InterPro" id="IPR043502">
    <property type="entry name" value="DNA/RNA_pol_sf"/>
</dbReference>
<dbReference type="GO" id="GO:0008296">
    <property type="term" value="F:3'-5'-DNA exonuclease activity"/>
    <property type="evidence" value="ECO:0007669"/>
    <property type="project" value="TreeGrafter"/>
</dbReference>
<dbReference type="Gene3D" id="1.10.132.60">
    <property type="entry name" value="DNA polymerase family B, C-terminal domain"/>
    <property type="match status" value="1"/>
</dbReference>
<keyword evidence="3 7" id="KW-0548">Nucleotidyltransferase</keyword>
<dbReference type="Pfam" id="PF22587">
    <property type="entry name" value="DNApolII_insertion"/>
    <property type="match status" value="1"/>
</dbReference>
<comment type="similarity">
    <text evidence="1 7">Belongs to the DNA polymerase type-B family.</text>
</comment>
<dbReference type="GO" id="GO:0000166">
    <property type="term" value="F:nucleotide binding"/>
    <property type="evidence" value="ECO:0007669"/>
    <property type="project" value="InterPro"/>
</dbReference>
<dbReference type="PROSITE" id="PS00116">
    <property type="entry name" value="DNA_POLYMERASE_B"/>
    <property type="match status" value="1"/>
</dbReference>
<dbReference type="NCBIfam" id="NF004421">
    <property type="entry name" value="PRK05762.1-2"/>
    <property type="match status" value="1"/>
</dbReference>
<feature type="domain" description="DNA-directed DNA polymerase family B exonuclease" evidence="9">
    <location>
        <begin position="189"/>
        <end position="289"/>
    </location>
</feature>
<evidence type="ECO:0000259" key="8">
    <source>
        <dbReference type="Pfam" id="PF00136"/>
    </source>
</evidence>
<dbReference type="CDD" id="cd05537">
    <property type="entry name" value="POLBc_Pol_II"/>
    <property type="match status" value="1"/>
</dbReference>
<dbReference type="Pfam" id="PF21474">
    <property type="entry name" value="DNApolII_N"/>
    <property type="match status" value="1"/>
</dbReference>
<keyword evidence="7" id="KW-0235">DNA replication</keyword>
<gene>
    <name evidence="11" type="ORF">APT59_18535</name>
</gene>
<keyword evidence="5 7" id="KW-0238">DNA-binding</keyword>
<dbReference type="Gene3D" id="3.90.1600.10">
    <property type="entry name" value="Palm domain of DNA polymerase"/>
    <property type="match status" value="2"/>
</dbReference>
<dbReference type="InterPro" id="IPR006172">
    <property type="entry name" value="DNA-dir_DNA_pol_B"/>
</dbReference>
<evidence type="ECO:0000256" key="5">
    <source>
        <dbReference type="ARBA" id="ARBA00023125"/>
    </source>
</evidence>
<dbReference type="NCBIfam" id="NF004422">
    <property type="entry name" value="PRK05762.1-4"/>
    <property type="match status" value="1"/>
</dbReference>
<dbReference type="InterPro" id="IPR012337">
    <property type="entry name" value="RNaseH-like_sf"/>
</dbReference>
<dbReference type="Gene3D" id="3.30.420.10">
    <property type="entry name" value="Ribonuclease H-like superfamily/Ribonuclease H"/>
    <property type="match status" value="1"/>
</dbReference>
<dbReference type="EC" id="2.7.7.7" evidence="7"/>
<evidence type="ECO:0000259" key="9">
    <source>
        <dbReference type="Pfam" id="PF03104"/>
    </source>
</evidence>
<dbReference type="Pfam" id="PF03104">
    <property type="entry name" value="DNA_pol_B_exo1"/>
    <property type="match status" value="1"/>
</dbReference>
<dbReference type="GO" id="GO:0003677">
    <property type="term" value="F:DNA binding"/>
    <property type="evidence" value="ECO:0007669"/>
    <property type="project" value="UniProtKB-KW"/>
</dbReference>
<evidence type="ECO:0000313" key="12">
    <source>
        <dbReference type="Proteomes" id="UP000064137"/>
    </source>
</evidence>
<dbReference type="FunFam" id="3.90.1600.10:FF:000009">
    <property type="entry name" value="DNA polymerase"/>
    <property type="match status" value="1"/>
</dbReference>
<dbReference type="InterPro" id="IPR023211">
    <property type="entry name" value="DNA_pol_palm_dom_sf"/>
</dbReference>
<dbReference type="FunFam" id="3.90.1600.10:FF:000030">
    <property type="entry name" value="DNA polymerase II"/>
    <property type="match status" value="1"/>
</dbReference>
<dbReference type="SUPFAM" id="SSF56672">
    <property type="entry name" value="DNA/RNA polymerases"/>
    <property type="match status" value="1"/>
</dbReference>
<evidence type="ECO:0000256" key="6">
    <source>
        <dbReference type="ARBA" id="ARBA00049244"/>
    </source>
</evidence>
<dbReference type="InterPro" id="IPR036397">
    <property type="entry name" value="RNaseH_sf"/>
</dbReference>
<feature type="domain" description="DNA polymerase II insertion" evidence="10">
    <location>
        <begin position="42"/>
        <end position="100"/>
    </location>
</feature>
<dbReference type="Pfam" id="PF00136">
    <property type="entry name" value="DNA_pol_B"/>
    <property type="match status" value="1"/>
</dbReference>
<dbReference type="SMART" id="SM00486">
    <property type="entry name" value="POLBc"/>
    <property type="match status" value="1"/>
</dbReference>
<feature type="domain" description="DNA-directed DNA polymerase family B multifunctional" evidence="8">
    <location>
        <begin position="360"/>
        <end position="709"/>
    </location>
</feature>
<dbReference type="InterPro" id="IPR042087">
    <property type="entry name" value="DNA_pol_B_thumb"/>
</dbReference>
<dbReference type="InterPro" id="IPR017964">
    <property type="entry name" value="DNA-dir_DNA_pol_B_CS"/>
</dbReference>
<organism evidence="11 12">
    <name type="scientific">Pseudomonas oryzihabitans</name>
    <dbReference type="NCBI Taxonomy" id="47885"/>
    <lineage>
        <taxon>Bacteria</taxon>
        <taxon>Pseudomonadati</taxon>
        <taxon>Pseudomonadota</taxon>
        <taxon>Gammaproteobacteria</taxon>
        <taxon>Pseudomonadales</taxon>
        <taxon>Pseudomonadaceae</taxon>
        <taxon>Pseudomonas</taxon>
    </lineage>
</organism>
<dbReference type="KEGG" id="por:APT59_18535"/>
<dbReference type="InterPro" id="IPR006134">
    <property type="entry name" value="DNA-dir_DNA_pol_B_multi_dom"/>
</dbReference>
<dbReference type="InterPro" id="IPR050240">
    <property type="entry name" value="DNA_pol_type-B"/>
</dbReference>
<keyword evidence="2 7" id="KW-0808">Transferase</keyword>
<reference evidence="11 12" key="1">
    <citation type="submission" date="2016-01" db="EMBL/GenBank/DDBJ databases">
        <title>Annotation of Pseudomonas oryzihabitans USDA-ARS-USMARC-56511.</title>
        <authorList>
            <person name="Harhay G.P."/>
            <person name="Harhay D.M."/>
            <person name="Smith T.P.L."/>
            <person name="Bono J.L."/>
            <person name="Heaton M.P."/>
            <person name="Clawson M.L."/>
            <person name="Chitko-Mckown C.G."/>
            <person name="Capik S.F."/>
            <person name="DeDonder K.D."/>
            <person name="Apley M.D."/>
            <person name="Lubbers B.V."/>
            <person name="White B.J."/>
            <person name="Larson R.L."/>
        </authorList>
    </citation>
    <scope>NUCLEOTIDE SEQUENCE [LARGE SCALE GENOMIC DNA]</scope>
    <source>
        <strain evidence="11 12">USDA-ARS-USMARC-56511</strain>
    </source>
</reference>
<dbReference type="AlphaFoldDB" id="A0A0U4X3V6"/>
<dbReference type="RefSeq" id="WP_059316207.1">
    <property type="nucleotide sequence ID" value="NZ_CP013987.1"/>
</dbReference>